<protein>
    <recommendedName>
        <fullName evidence="3">Peptidase S1 domain-containing protein</fullName>
    </recommendedName>
</protein>
<organism evidence="4 5">
    <name type="scientific">Pieris macdunnoughi</name>
    <dbReference type="NCBI Taxonomy" id="345717"/>
    <lineage>
        <taxon>Eukaryota</taxon>
        <taxon>Metazoa</taxon>
        <taxon>Ecdysozoa</taxon>
        <taxon>Arthropoda</taxon>
        <taxon>Hexapoda</taxon>
        <taxon>Insecta</taxon>
        <taxon>Pterygota</taxon>
        <taxon>Neoptera</taxon>
        <taxon>Endopterygota</taxon>
        <taxon>Lepidoptera</taxon>
        <taxon>Glossata</taxon>
        <taxon>Ditrysia</taxon>
        <taxon>Papilionoidea</taxon>
        <taxon>Pieridae</taxon>
        <taxon>Pierinae</taxon>
        <taxon>Pieris</taxon>
    </lineage>
</organism>
<comment type="similarity">
    <text evidence="2">Belongs to the peptidase S1 family. CLIP subfamily.</text>
</comment>
<dbReference type="InterPro" id="IPR051487">
    <property type="entry name" value="Ser/Thr_Proteases_Immune/Dev"/>
</dbReference>
<dbReference type="SUPFAM" id="SSF50494">
    <property type="entry name" value="Trypsin-like serine proteases"/>
    <property type="match status" value="1"/>
</dbReference>
<dbReference type="Proteomes" id="UP000663880">
    <property type="component" value="Unassembled WGS sequence"/>
</dbReference>
<gene>
    <name evidence="4" type="ORF">PMACD_LOCUS10254</name>
</gene>
<name>A0A821UED0_9NEOP</name>
<keyword evidence="1" id="KW-1015">Disulfide bond</keyword>
<comment type="caution">
    <text evidence="4">The sequence shown here is derived from an EMBL/GenBank/DDBJ whole genome shotgun (WGS) entry which is preliminary data.</text>
</comment>
<dbReference type="InterPro" id="IPR001254">
    <property type="entry name" value="Trypsin_dom"/>
</dbReference>
<reference evidence="4" key="1">
    <citation type="submission" date="2021-02" db="EMBL/GenBank/DDBJ databases">
        <authorList>
            <person name="Steward A R."/>
        </authorList>
    </citation>
    <scope>NUCLEOTIDE SEQUENCE</scope>
</reference>
<dbReference type="Pfam" id="PF00089">
    <property type="entry name" value="Trypsin"/>
    <property type="match status" value="1"/>
</dbReference>
<accession>A0A821UED0</accession>
<dbReference type="InterPro" id="IPR009003">
    <property type="entry name" value="Peptidase_S1_PA"/>
</dbReference>
<dbReference type="InterPro" id="IPR043504">
    <property type="entry name" value="Peptidase_S1_PA_chymotrypsin"/>
</dbReference>
<evidence type="ECO:0000313" key="5">
    <source>
        <dbReference type="Proteomes" id="UP000663880"/>
    </source>
</evidence>
<dbReference type="Gene3D" id="2.40.10.10">
    <property type="entry name" value="Trypsin-like serine proteases"/>
    <property type="match status" value="1"/>
</dbReference>
<dbReference type="GO" id="GO:0006508">
    <property type="term" value="P:proteolysis"/>
    <property type="evidence" value="ECO:0007669"/>
    <property type="project" value="InterPro"/>
</dbReference>
<feature type="domain" description="Peptidase S1" evidence="3">
    <location>
        <begin position="1"/>
        <end position="64"/>
    </location>
</feature>
<evidence type="ECO:0000256" key="2">
    <source>
        <dbReference type="ARBA" id="ARBA00024195"/>
    </source>
</evidence>
<dbReference type="AlphaFoldDB" id="A0A821UED0"/>
<dbReference type="OrthoDB" id="6261922at2759"/>
<sequence length="77" mass="8339">MGANGKDICKGDGGSPLVCPILYEDDRYVQSGIVAWGVGCGQEWTPSVYVDVAIFRDWIDGKMAAKGFDPTIYTYGN</sequence>
<evidence type="ECO:0000256" key="1">
    <source>
        <dbReference type="ARBA" id="ARBA00023157"/>
    </source>
</evidence>
<dbReference type="EMBL" id="CAJOBZ010000031">
    <property type="protein sequence ID" value="CAF4888655.1"/>
    <property type="molecule type" value="Genomic_DNA"/>
</dbReference>
<dbReference type="GO" id="GO:0004252">
    <property type="term" value="F:serine-type endopeptidase activity"/>
    <property type="evidence" value="ECO:0007669"/>
    <property type="project" value="InterPro"/>
</dbReference>
<keyword evidence="5" id="KW-1185">Reference proteome</keyword>
<evidence type="ECO:0000313" key="4">
    <source>
        <dbReference type="EMBL" id="CAF4888655.1"/>
    </source>
</evidence>
<dbReference type="PROSITE" id="PS50240">
    <property type="entry name" value="TRYPSIN_DOM"/>
    <property type="match status" value="1"/>
</dbReference>
<dbReference type="PANTHER" id="PTHR24256">
    <property type="entry name" value="TRYPTASE-RELATED"/>
    <property type="match status" value="1"/>
</dbReference>
<evidence type="ECO:0000259" key="3">
    <source>
        <dbReference type="PROSITE" id="PS50240"/>
    </source>
</evidence>
<proteinExistence type="inferred from homology"/>